<sequence length="152" mass="17174">MGRQVKDIVTELVKPIVANKGLELVDVEYQKEGENWILRIYIDKEDGVTLENCQDVSRELSTQLDVEDPIDHSYMLEVSSPGIDRPLKKDKDFTRFTGELVEVSTYAPVNGKKELTGELLGLEEDSIKLKVDDEEILIPRSKVAQTKLAVEV</sequence>
<dbReference type="GO" id="GO:0006412">
    <property type="term" value="P:translation"/>
    <property type="evidence" value="ECO:0007669"/>
    <property type="project" value="TreeGrafter"/>
</dbReference>
<dbReference type="HAMAP" id="MF_01077">
    <property type="entry name" value="RimP"/>
    <property type="match status" value="1"/>
</dbReference>
<dbReference type="SUPFAM" id="SSF75420">
    <property type="entry name" value="YhbC-like, N-terminal domain"/>
    <property type="match status" value="1"/>
</dbReference>
<comment type="subcellular location">
    <subcellularLocation>
        <location evidence="3">Cytoplasm</location>
    </subcellularLocation>
</comment>
<dbReference type="InterPro" id="IPR003728">
    <property type="entry name" value="Ribosome_maturation_RimP"/>
</dbReference>
<dbReference type="EMBL" id="CP003359">
    <property type="protein sequence ID" value="AGB40674.1"/>
    <property type="molecule type" value="Genomic_DNA"/>
</dbReference>
<keyword evidence="2 3" id="KW-0690">Ribosome biogenesis</keyword>
<evidence type="ECO:0000313" key="6">
    <source>
        <dbReference type="EMBL" id="AGB40674.1"/>
    </source>
</evidence>
<dbReference type="RefSeq" id="WP_015326400.1">
    <property type="nucleotide sequence ID" value="NC_019978.1"/>
</dbReference>
<dbReference type="OrthoDB" id="9805006at2"/>
<dbReference type="eggNOG" id="COG0779">
    <property type="taxonomic scope" value="Bacteria"/>
</dbReference>
<evidence type="ECO:0000259" key="5">
    <source>
        <dbReference type="Pfam" id="PF17384"/>
    </source>
</evidence>
<reference evidence="7" key="1">
    <citation type="submission" date="2012-02" db="EMBL/GenBank/DDBJ databases">
        <title>The complete genome of Halobacteroides halobius DSM 5150.</title>
        <authorList>
            <person name="Lucas S."/>
            <person name="Copeland A."/>
            <person name="Lapidus A."/>
            <person name="Glavina del Rio T."/>
            <person name="Dalin E."/>
            <person name="Tice H."/>
            <person name="Bruce D."/>
            <person name="Goodwin L."/>
            <person name="Pitluck S."/>
            <person name="Peters L."/>
            <person name="Mikhailova N."/>
            <person name="Gu W."/>
            <person name="Kyrpides N."/>
            <person name="Mavromatis K."/>
            <person name="Ivanova N."/>
            <person name="Brettin T."/>
            <person name="Detter J.C."/>
            <person name="Han C."/>
            <person name="Larimer F."/>
            <person name="Land M."/>
            <person name="Hauser L."/>
            <person name="Markowitz V."/>
            <person name="Cheng J.-F."/>
            <person name="Hugenholtz P."/>
            <person name="Woyke T."/>
            <person name="Wu D."/>
            <person name="Tindall B."/>
            <person name="Pomrenke H."/>
            <person name="Brambilla E."/>
            <person name="Klenk H.-P."/>
            <person name="Eisen J.A."/>
        </authorList>
    </citation>
    <scope>NUCLEOTIDE SEQUENCE [LARGE SCALE GENOMIC DNA]</scope>
    <source>
        <strain evidence="7">ATCC 35273 / DSM 5150 / MD-1</strain>
    </source>
</reference>
<dbReference type="STRING" id="748449.Halha_0701"/>
<evidence type="ECO:0000313" key="7">
    <source>
        <dbReference type="Proteomes" id="UP000010880"/>
    </source>
</evidence>
<keyword evidence="1 3" id="KW-0963">Cytoplasm</keyword>
<dbReference type="FunFam" id="3.30.300.70:FF:000001">
    <property type="entry name" value="Ribosome maturation factor RimP"/>
    <property type="match status" value="1"/>
</dbReference>
<dbReference type="InterPro" id="IPR028989">
    <property type="entry name" value="RimP_N"/>
</dbReference>
<dbReference type="PANTHER" id="PTHR33867:SF1">
    <property type="entry name" value="RIBOSOME MATURATION FACTOR RIMP"/>
    <property type="match status" value="1"/>
</dbReference>
<evidence type="ECO:0000256" key="1">
    <source>
        <dbReference type="ARBA" id="ARBA00022490"/>
    </source>
</evidence>
<organism evidence="6 7">
    <name type="scientific">Halobacteroides halobius (strain ATCC 35273 / DSM 5150 / MD-1)</name>
    <dbReference type="NCBI Taxonomy" id="748449"/>
    <lineage>
        <taxon>Bacteria</taxon>
        <taxon>Bacillati</taxon>
        <taxon>Bacillota</taxon>
        <taxon>Clostridia</taxon>
        <taxon>Halanaerobiales</taxon>
        <taxon>Halobacteroidaceae</taxon>
        <taxon>Halobacteroides</taxon>
    </lineage>
</organism>
<keyword evidence="7" id="KW-1185">Reference proteome</keyword>
<dbReference type="InterPro" id="IPR028998">
    <property type="entry name" value="RimP_C"/>
</dbReference>
<dbReference type="Pfam" id="PF17384">
    <property type="entry name" value="DUF150_C"/>
    <property type="match status" value="1"/>
</dbReference>
<dbReference type="HOGENOM" id="CLU_070525_2_2_9"/>
<dbReference type="NCBIfam" id="NF000928">
    <property type="entry name" value="PRK00092.1-2"/>
    <property type="match status" value="1"/>
</dbReference>
<protein>
    <recommendedName>
        <fullName evidence="3">Ribosome maturation factor RimP</fullName>
    </recommendedName>
</protein>
<dbReference type="InterPro" id="IPR036847">
    <property type="entry name" value="RimP_C_sf"/>
</dbReference>
<evidence type="ECO:0000259" key="4">
    <source>
        <dbReference type="Pfam" id="PF02576"/>
    </source>
</evidence>
<proteinExistence type="inferred from homology"/>
<evidence type="ECO:0000256" key="2">
    <source>
        <dbReference type="ARBA" id="ARBA00022517"/>
    </source>
</evidence>
<accession>L0K8H8</accession>
<feature type="domain" description="Ribosome maturation factor RimP C-terminal" evidence="5">
    <location>
        <begin position="87"/>
        <end position="151"/>
    </location>
</feature>
<dbReference type="CDD" id="cd01734">
    <property type="entry name" value="YlxS_C"/>
    <property type="match status" value="1"/>
</dbReference>
<dbReference type="InterPro" id="IPR035956">
    <property type="entry name" value="RimP_N_sf"/>
</dbReference>
<dbReference type="GO" id="GO:0005829">
    <property type="term" value="C:cytosol"/>
    <property type="evidence" value="ECO:0007669"/>
    <property type="project" value="TreeGrafter"/>
</dbReference>
<dbReference type="Pfam" id="PF02576">
    <property type="entry name" value="RimP_N"/>
    <property type="match status" value="1"/>
</dbReference>
<comment type="similarity">
    <text evidence="3">Belongs to the RimP family.</text>
</comment>
<dbReference type="GO" id="GO:0000028">
    <property type="term" value="P:ribosomal small subunit assembly"/>
    <property type="evidence" value="ECO:0007669"/>
    <property type="project" value="TreeGrafter"/>
</dbReference>
<dbReference type="AlphaFoldDB" id="L0K8H8"/>
<comment type="function">
    <text evidence="3">Required for maturation of 30S ribosomal subunits.</text>
</comment>
<feature type="domain" description="Ribosome maturation factor RimP N-terminal" evidence="4">
    <location>
        <begin position="12"/>
        <end position="84"/>
    </location>
</feature>
<gene>
    <name evidence="3" type="primary">rimP</name>
    <name evidence="6" type="ordered locus">Halha_0701</name>
</gene>
<dbReference type="PATRIC" id="fig|748449.3.peg.659"/>
<name>L0K8H8_HALHC</name>
<evidence type="ECO:0000256" key="3">
    <source>
        <dbReference type="HAMAP-Rule" id="MF_01077"/>
    </source>
</evidence>
<dbReference type="Gene3D" id="3.30.300.70">
    <property type="entry name" value="RimP-like superfamily, N-terminal"/>
    <property type="match status" value="1"/>
</dbReference>
<dbReference type="PANTHER" id="PTHR33867">
    <property type="entry name" value="RIBOSOME MATURATION FACTOR RIMP"/>
    <property type="match status" value="1"/>
</dbReference>
<dbReference type="KEGG" id="hhl:Halha_0701"/>
<dbReference type="Gene3D" id="2.30.30.180">
    <property type="entry name" value="Ribosome maturation factor RimP, C-terminal domain"/>
    <property type="match status" value="1"/>
</dbReference>
<dbReference type="Proteomes" id="UP000010880">
    <property type="component" value="Chromosome"/>
</dbReference>
<dbReference type="SUPFAM" id="SSF74942">
    <property type="entry name" value="YhbC-like, C-terminal domain"/>
    <property type="match status" value="1"/>
</dbReference>